<organism evidence="1 2">
    <name type="scientific">Gallaecimonas pentaromativorans</name>
    <dbReference type="NCBI Taxonomy" id="584787"/>
    <lineage>
        <taxon>Bacteria</taxon>
        <taxon>Pseudomonadati</taxon>
        <taxon>Pseudomonadota</taxon>
        <taxon>Gammaproteobacteria</taxon>
        <taxon>Enterobacterales</taxon>
        <taxon>Gallaecimonadaceae</taxon>
        <taxon>Gallaecimonas</taxon>
    </lineage>
</organism>
<keyword evidence="1" id="KW-0418">Kinase</keyword>
<dbReference type="OrthoDB" id="531205at2"/>
<dbReference type="AlphaFoldDB" id="A0A3N1P6J4"/>
<dbReference type="InterPro" id="IPR027417">
    <property type="entry name" value="P-loop_NTPase"/>
</dbReference>
<dbReference type="Pfam" id="PF13671">
    <property type="entry name" value="AAA_33"/>
    <property type="match status" value="1"/>
</dbReference>
<name>A0A3N1P6J4_9GAMM</name>
<keyword evidence="2" id="KW-1185">Reference proteome</keyword>
<dbReference type="SUPFAM" id="SSF52540">
    <property type="entry name" value="P-loop containing nucleoside triphosphate hydrolases"/>
    <property type="match status" value="1"/>
</dbReference>
<evidence type="ECO:0000313" key="1">
    <source>
        <dbReference type="EMBL" id="ROQ27614.1"/>
    </source>
</evidence>
<gene>
    <name evidence="1" type="ORF">EDC28_104266</name>
</gene>
<dbReference type="Proteomes" id="UP000268033">
    <property type="component" value="Unassembled WGS sequence"/>
</dbReference>
<dbReference type="GO" id="GO:0016301">
    <property type="term" value="F:kinase activity"/>
    <property type="evidence" value="ECO:0007669"/>
    <property type="project" value="UniProtKB-KW"/>
</dbReference>
<sequence>MPHPQLHLFCGTIGSGKSTLAHRIAAEQRALLLSEDKWLANLYGPQMTSLADYAAFAPRLKAALFEHLVALLKAGNTLVLDFPMNTRQSRAWAQQLIAAANTGHQLHCLDVPEAICLERLLARNRRGEHPFAPSAEQFAAVCRYFEPPGSDEGFVLCHHPWANSGQGAHKASS</sequence>
<accession>A0A3N1P6J4</accession>
<dbReference type="EMBL" id="RJUL01000004">
    <property type="protein sequence ID" value="ROQ27614.1"/>
    <property type="molecule type" value="Genomic_DNA"/>
</dbReference>
<evidence type="ECO:0000313" key="2">
    <source>
        <dbReference type="Proteomes" id="UP000268033"/>
    </source>
</evidence>
<comment type="caution">
    <text evidence="1">The sequence shown here is derived from an EMBL/GenBank/DDBJ whole genome shotgun (WGS) entry which is preliminary data.</text>
</comment>
<protein>
    <submittedName>
        <fullName evidence="1">Putative kinase</fullName>
    </submittedName>
</protein>
<proteinExistence type="predicted"/>
<keyword evidence="1" id="KW-0808">Transferase</keyword>
<dbReference type="Gene3D" id="3.40.50.300">
    <property type="entry name" value="P-loop containing nucleotide triphosphate hydrolases"/>
    <property type="match status" value="1"/>
</dbReference>
<dbReference type="STRING" id="584787.GCA_001247655_03025"/>
<reference evidence="1 2" key="1">
    <citation type="submission" date="2018-11" db="EMBL/GenBank/DDBJ databases">
        <title>Genomic Encyclopedia of Type Strains, Phase IV (KMG-IV): sequencing the most valuable type-strain genomes for metagenomic binning, comparative biology and taxonomic classification.</title>
        <authorList>
            <person name="Goeker M."/>
        </authorList>
    </citation>
    <scope>NUCLEOTIDE SEQUENCE [LARGE SCALE GENOMIC DNA]</scope>
    <source>
        <strain evidence="1 2">DSM 21945</strain>
    </source>
</reference>
<dbReference type="RefSeq" id="WP_050660973.1">
    <property type="nucleotide sequence ID" value="NZ_LFWC01000042.1"/>
</dbReference>